<evidence type="ECO:0000256" key="2">
    <source>
        <dbReference type="ARBA" id="ARBA00022946"/>
    </source>
</evidence>
<feature type="region of interest" description="Disordered" evidence="4">
    <location>
        <begin position="19"/>
        <end position="51"/>
    </location>
</feature>
<dbReference type="AlphaFoldDB" id="A0AA40CGI8"/>
<evidence type="ECO:0000313" key="6">
    <source>
        <dbReference type="Proteomes" id="UP001174934"/>
    </source>
</evidence>
<keyword evidence="6" id="KW-1185">Reference proteome</keyword>
<dbReference type="Pfam" id="PF12921">
    <property type="entry name" value="ATP13"/>
    <property type="match status" value="1"/>
</dbReference>
<comment type="caution">
    <text evidence="5">The sequence shown here is derived from an EMBL/GenBank/DDBJ whole genome shotgun (WGS) entry which is preliminary data.</text>
</comment>
<keyword evidence="2" id="KW-0809">Transit peptide</keyword>
<reference evidence="5" key="1">
    <citation type="submission" date="2023-06" db="EMBL/GenBank/DDBJ databases">
        <title>Genome-scale phylogeny and comparative genomics of the fungal order Sordariales.</title>
        <authorList>
            <consortium name="Lawrence Berkeley National Laboratory"/>
            <person name="Hensen N."/>
            <person name="Bonometti L."/>
            <person name="Westerberg I."/>
            <person name="Brannstrom I.O."/>
            <person name="Guillou S."/>
            <person name="Cros-Aarteil S."/>
            <person name="Calhoun S."/>
            <person name="Haridas S."/>
            <person name="Kuo A."/>
            <person name="Mondo S."/>
            <person name="Pangilinan J."/>
            <person name="Riley R."/>
            <person name="LaButti K."/>
            <person name="Andreopoulos B."/>
            <person name="Lipzen A."/>
            <person name="Chen C."/>
            <person name="Yanf M."/>
            <person name="Daum C."/>
            <person name="Ng V."/>
            <person name="Clum A."/>
            <person name="Steindorff A."/>
            <person name="Ohm R."/>
            <person name="Martin F."/>
            <person name="Silar P."/>
            <person name="Natvig D."/>
            <person name="Lalanne C."/>
            <person name="Gautier V."/>
            <person name="Ament-velasquez S.L."/>
            <person name="Kruys A."/>
            <person name="Hutchinson M.I."/>
            <person name="Powell A.J."/>
            <person name="Barry K."/>
            <person name="Miller A.N."/>
            <person name="Grigoriev I.V."/>
            <person name="Debuchy R."/>
            <person name="Gladieux P."/>
            <person name="Thoren M.H."/>
            <person name="Johannesson H."/>
        </authorList>
    </citation>
    <scope>NUCLEOTIDE SEQUENCE</scope>
    <source>
        <strain evidence="5">SMH3391-2</strain>
    </source>
</reference>
<feature type="compositionally biased region" description="Low complexity" evidence="4">
    <location>
        <begin position="36"/>
        <end position="45"/>
    </location>
</feature>
<evidence type="ECO:0000256" key="4">
    <source>
        <dbReference type="SAM" id="MobiDB-lite"/>
    </source>
</evidence>
<evidence type="ECO:0000313" key="5">
    <source>
        <dbReference type="EMBL" id="KAK0637415.1"/>
    </source>
</evidence>
<dbReference type="GO" id="GO:0005739">
    <property type="term" value="C:mitochondrion"/>
    <property type="evidence" value="ECO:0007669"/>
    <property type="project" value="UniProtKB-SubCell"/>
</dbReference>
<accession>A0AA40CGI8</accession>
<evidence type="ECO:0000256" key="1">
    <source>
        <dbReference type="ARBA" id="ARBA00004173"/>
    </source>
</evidence>
<dbReference type="EMBL" id="JAULSR010000001">
    <property type="protein sequence ID" value="KAK0637415.1"/>
    <property type="molecule type" value="Genomic_DNA"/>
</dbReference>
<organism evidence="5 6">
    <name type="scientific">Bombardia bombarda</name>
    <dbReference type="NCBI Taxonomy" id="252184"/>
    <lineage>
        <taxon>Eukaryota</taxon>
        <taxon>Fungi</taxon>
        <taxon>Dikarya</taxon>
        <taxon>Ascomycota</taxon>
        <taxon>Pezizomycotina</taxon>
        <taxon>Sordariomycetes</taxon>
        <taxon>Sordariomycetidae</taxon>
        <taxon>Sordariales</taxon>
        <taxon>Lasiosphaeriaceae</taxon>
        <taxon>Bombardia</taxon>
    </lineage>
</organism>
<proteinExistence type="predicted"/>
<protein>
    <submittedName>
        <fullName evidence="5">Mitochondrial ATPase expression-domain-containing protein</fullName>
    </submittedName>
</protein>
<evidence type="ECO:0000256" key="3">
    <source>
        <dbReference type="ARBA" id="ARBA00023128"/>
    </source>
</evidence>
<keyword evidence="3" id="KW-0496">Mitochondrion</keyword>
<comment type="subcellular location">
    <subcellularLocation>
        <location evidence="1">Mitochondrion</location>
    </subcellularLocation>
</comment>
<name>A0AA40CGI8_9PEZI</name>
<dbReference type="InterPro" id="IPR024319">
    <property type="entry name" value="ATPase_expression_mit"/>
</dbReference>
<gene>
    <name evidence="5" type="ORF">B0T17DRAFT_614011</name>
</gene>
<sequence length="633" mass="73046">MLGHDELVFLDSLFVSNPPPRNSAEPLAIPDDTRPDTATASTPTPSEDESAGFEFKLARALGCPDLRFRYIRKLVMDGGRCVAEERDLFDAAIARMPATAFSELLRSLDPVTVLSKDFDPAGGINVSAGMAQHSPLGKALDDFGIRKIYNQLFRWLLAGAQLSIRLLGARTVWFMMADHGMEDSRDCPSYSEFLRAKFLQDDLYYQYDVARLRVRAVDFKGNKHNLIQSTGSLYSLRELGQRRILRAKHRFGYRKDYDLQPELLTRTMFKRKQIIKLYHMMRIKSGLAEERILCALMIPLARTGSMTDIEDMILRPFYHINVDRLRNGEINFGRSFRRDSPMYPTERFLETLIIAYCANAEIGTAMKVVDFVSRWYNVPISDRLWFRILEWAYVQSSHPAVTEWKLSMFPNKVLTGEAVQMVWDTMTSEPYNVQPGFDQYIILIKSLLGRNLLREALEETLMLEPYLKFLREEVEAAFYKHSIARELGFDTKGELMIAWQRARARHEAARYTFQRMFKTMLKRVKPTGHDDELAVRIIPQIIAAFRSVMPTMVKYSVSTGMVTINSVQQVHDVDWGAIGVTVKTTPITADIFPTYSERRDVIPLLKGLEGNWENEFVQRNRTERIKFRKLRFT</sequence>
<dbReference type="Proteomes" id="UP001174934">
    <property type="component" value="Unassembled WGS sequence"/>
</dbReference>